<feature type="compositionally biased region" description="Basic and acidic residues" evidence="1">
    <location>
        <begin position="15"/>
        <end position="24"/>
    </location>
</feature>
<accession>A0A174I601</accession>
<proteinExistence type="predicted"/>
<protein>
    <submittedName>
        <fullName evidence="2">Uncharacterized protein</fullName>
    </submittedName>
</protein>
<dbReference type="Proteomes" id="UP000095333">
    <property type="component" value="Unassembled WGS sequence"/>
</dbReference>
<evidence type="ECO:0000313" key="3">
    <source>
        <dbReference type="Proteomes" id="UP000095333"/>
    </source>
</evidence>
<gene>
    <name evidence="2" type="ORF">ERS852457_02850</name>
</gene>
<sequence length="259" mass="30004">MDPASHNRQQGQFQRKGEQHLQDDIPRGVHDILADDGVRKLAGKDEGRYHQITDQQVLAPRMEIRPGTLVVETGYRHRGYKFQQEQEHVSADYEQGLRVHVERGGYDAGHIRQQIIERTADRIEQHAGNVHYRHVAELFLELCDYRLLEQVGHIIDLSAESGLQIVHQFAEHRFQGFQQHGEQCDGGYAEYILPHQVHVILHGGRAVLVGLHLPVYRIQTVDERDSHESRHYRIEGFHGDVPPDTFISIVDMLDRYFCY</sequence>
<organism evidence="2 3">
    <name type="scientific">Phocaeicola vulgatus</name>
    <name type="common">Bacteroides vulgatus</name>
    <dbReference type="NCBI Taxonomy" id="821"/>
    <lineage>
        <taxon>Bacteria</taxon>
        <taxon>Pseudomonadati</taxon>
        <taxon>Bacteroidota</taxon>
        <taxon>Bacteroidia</taxon>
        <taxon>Bacteroidales</taxon>
        <taxon>Bacteroidaceae</taxon>
        <taxon>Phocaeicola</taxon>
    </lineage>
</organism>
<evidence type="ECO:0000313" key="2">
    <source>
        <dbReference type="EMBL" id="CUO81911.1"/>
    </source>
</evidence>
<dbReference type="AlphaFoldDB" id="A0A174I601"/>
<evidence type="ECO:0000256" key="1">
    <source>
        <dbReference type="SAM" id="MobiDB-lite"/>
    </source>
</evidence>
<feature type="compositionally biased region" description="Polar residues" evidence="1">
    <location>
        <begin position="1"/>
        <end position="13"/>
    </location>
</feature>
<feature type="region of interest" description="Disordered" evidence="1">
    <location>
        <begin position="1"/>
        <end position="24"/>
    </location>
</feature>
<reference evidence="2 3" key="1">
    <citation type="submission" date="2015-09" db="EMBL/GenBank/DDBJ databases">
        <authorList>
            <consortium name="Pathogen Informatics"/>
        </authorList>
    </citation>
    <scope>NUCLEOTIDE SEQUENCE [LARGE SCALE GENOMIC DNA]</scope>
    <source>
        <strain evidence="2 3">2789STDY5834842</strain>
    </source>
</reference>
<dbReference type="EMBL" id="CYZI01000019">
    <property type="protein sequence ID" value="CUO81911.1"/>
    <property type="molecule type" value="Genomic_DNA"/>
</dbReference>
<name>A0A174I601_PHOVU</name>